<dbReference type="Proteomes" id="UP000017667">
    <property type="component" value="Unassembled WGS sequence"/>
</dbReference>
<proteinExistence type="predicted"/>
<dbReference type="AlphaFoldDB" id="N9F7C8"/>
<keyword evidence="2" id="KW-1185">Reference proteome</keyword>
<name>N9F7C8_ACIHA</name>
<dbReference type="EMBL" id="APQQ01000016">
    <property type="protein sequence ID" value="ENW18753.1"/>
    <property type="molecule type" value="Genomic_DNA"/>
</dbReference>
<evidence type="ECO:0000313" key="2">
    <source>
        <dbReference type="Proteomes" id="UP000017667"/>
    </source>
</evidence>
<protein>
    <submittedName>
        <fullName evidence="1">Uncharacterized protein</fullName>
    </submittedName>
</protein>
<accession>N9F7C8</accession>
<organism evidence="1 2">
    <name type="scientific">Acinetobacter haemolyticus CIP 64.3 = MTCC 9819</name>
    <dbReference type="NCBI Taxonomy" id="1217659"/>
    <lineage>
        <taxon>Bacteria</taxon>
        <taxon>Pseudomonadati</taxon>
        <taxon>Pseudomonadota</taxon>
        <taxon>Gammaproteobacteria</taxon>
        <taxon>Moraxellales</taxon>
        <taxon>Moraxellaceae</taxon>
        <taxon>Acinetobacter</taxon>
    </lineage>
</organism>
<sequence length="123" mass="13898">MREIAVHDCPKRLSCQSGDQCGNFALTGRKGELQALQHTLDKLLGEFSHIEKIVVLDLSYSEMLEDLHQKIIFLSDLKTKALDRQISLTPIPIFPYGDTITKLPTTLSELFAIEQQKIETKEA</sequence>
<reference evidence="1 2" key="1">
    <citation type="submission" date="2013-02" db="EMBL/GenBank/DDBJ databases">
        <title>The Genome Sequence of Acinetobacter haemolyticus CIP 64.3.</title>
        <authorList>
            <consortium name="The Broad Institute Genome Sequencing Platform"/>
            <consortium name="The Broad Institute Genome Sequencing Center for Infectious Disease"/>
            <person name="Cerqueira G."/>
            <person name="Feldgarden M."/>
            <person name="Courvalin P."/>
            <person name="Perichon B."/>
            <person name="Grillot-Courvalin C."/>
            <person name="Clermont D."/>
            <person name="Rocha E."/>
            <person name="Yoon E.-J."/>
            <person name="Nemec A."/>
            <person name="Walker B."/>
            <person name="Young S.K."/>
            <person name="Zeng Q."/>
            <person name="Gargeya S."/>
            <person name="Fitzgerald M."/>
            <person name="Haas B."/>
            <person name="Abouelleil A."/>
            <person name="Alvarado L."/>
            <person name="Arachchi H.M."/>
            <person name="Berlin A.M."/>
            <person name="Chapman S.B."/>
            <person name="Dewar J."/>
            <person name="Goldberg J."/>
            <person name="Griggs A."/>
            <person name="Gujja S."/>
            <person name="Hansen M."/>
            <person name="Howarth C."/>
            <person name="Imamovic A."/>
            <person name="Larimer J."/>
            <person name="McCowan C."/>
            <person name="Murphy C."/>
            <person name="Neiman D."/>
            <person name="Pearson M."/>
            <person name="Priest M."/>
            <person name="Roberts A."/>
            <person name="Saif S."/>
            <person name="Shea T."/>
            <person name="Sisk P."/>
            <person name="Sykes S."/>
            <person name="Wortman J."/>
            <person name="Nusbaum C."/>
            <person name="Birren B."/>
        </authorList>
    </citation>
    <scope>NUCLEOTIDE SEQUENCE [LARGE SCALE GENOMIC DNA]</scope>
    <source>
        <strain evidence="1 2">CIP 64.3</strain>
    </source>
</reference>
<gene>
    <name evidence="1" type="ORF">F927_01219</name>
</gene>
<evidence type="ECO:0000313" key="1">
    <source>
        <dbReference type="EMBL" id="ENW18753.1"/>
    </source>
</evidence>
<comment type="caution">
    <text evidence="1">The sequence shown here is derived from an EMBL/GenBank/DDBJ whole genome shotgun (WGS) entry which is preliminary data.</text>
</comment>
<dbReference type="PATRIC" id="fig|1217659.3.peg.1193"/>
<dbReference type="HOGENOM" id="CLU_2010300_0_0_6"/>